<keyword evidence="5" id="KW-0539">Nucleus</keyword>
<comment type="subcellular location">
    <subcellularLocation>
        <location evidence="1">Nucleus</location>
    </subcellularLocation>
</comment>
<dbReference type="PANTHER" id="PTHR47338:SF5">
    <property type="entry name" value="ZN(II)2CYS6 TRANSCRIPTION FACTOR (EUROFUNG)"/>
    <property type="match status" value="1"/>
</dbReference>
<dbReference type="CDD" id="cd12148">
    <property type="entry name" value="fungal_TF_MHR"/>
    <property type="match status" value="1"/>
</dbReference>
<evidence type="ECO:0000256" key="5">
    <source>
        <dbReference type="ARBA" id="ARBA00023242"/>
    </source>
</evidence>
<protein>
    <submittedName>
        <fullName evidence="7">Uncharacterized protein</fullName>
    </submittedName>
</protein>
<evidence type="ECO:0000313" key="7">
    <source>
        <dbReference type="EMBL" id="KMU80755.1"/>
    </source>
</evidence>
<sequence>MLVIADRRASSPDGRTPVHRSDGVENGIDRWEVGAEECVLSRLIRIIRVWGSIAKWSCAGGRRIDQYPPWHPDSQFNRLKELLIEFQEGLPRNLQYSARNTDTHIMYKNTLAPYSLMHIIYFLSVIVLHRSYVPFLPLRGMDPQGPMDEPSFPAEGFRRDITREVFRASRHMIELVKTCYERGVLMETPLVGFAVYNAASMGVYAAHFNHMDQEGYICSKPSSTDVMPGLGGQGQAEIPQGR</sequence>
<proteinExistence type="predicted"/>
<evidence type="ECO:0000313" key="8">
    <source>
        <dbReference type="Proteomes" id="UP000054559"/>
    </source>
</evidence>
<dbReference type="OrthoDB" id="5370478at2759"/>
<evidence type="ECO:0000256" key="2">
    <source>
        <dbReference type="ARBA" id="ARBA00022723"/>
    </source>
</evidence>
<feature type="compositionally biased region" description="Basic and acidic residues" evidence="6">
    <location>
        <begin position="1"/>
        <end position="10"/>
    </location>
</feature>
<evidence type="ECO:0000256" key="6">
    <source>
        <dbReference type="SAM" id="MobiDB-lite"/>
    </source>
</evidence>
<evidence type="ECO:0000256" key="4">
    <source>
        <dbReference type="ARBA" id="ARBA00023163"/>
    </source>
</evidence>
<dbReference type="GO" id="GO:0046872">
    <property type="term" value="F:metal ion binding"/>
    <property type="evidence" value="ECO:0007669"/>
    <property type="project" value="UniProtKB-KW"/>
</dbReference>
<dbReference type="PANTHER" id="PTHR47338">
    <property type="entry name" value="ZN(II)2CYS6 TRANSCRIPTION FACTOR (EUROFUNG)-RELATED"/>
    <property type="match status" value="1"/>
</dbReference>
<keyword evidence="2" id="KW-0479">Metal-binding</keyword>
<organism evidence="7 8">
    <name type="scientific">Coccidioides immitis RMSCC 3703</name>
    <dbReference type="NCBI Taxonomy" id="454286"/>
    <lineage>
        <taxon>Eukaryota</taxon>
        <taxon>Fungi</taxon>
        <taxon>Dikarya</taxon>
        <taxon>Ascomycota</taxon>
        <taxon>Pezizomycotina</taxon>
        <taxon>Eurotiomycetes</taxon>
        <taxon>Eurotiomycetidae</taxon>
        <taxon>Onygenales</taxon>
        <taxon>Onygenaceae</taxon>
        <taxon>Coccidioides</taxon>
    </lineage>
</organism>
<name>A0A0J8R8I2_COCIT</name>
<dbReference type="GO" id="GO:0000981">
    <property type="term" value="F:DNA-binding transcription factor activity, RNA polymerase II-specific"/>
    <property type="evidence" value="ECO:0007669"/>
    <property type="project" value="InterPro"/>
</dbReference>
<dbReference type="EMBL" id="DS268190">
    <property type="protein sequence ID" value="KMU80755.1"/>
    <property type="molecule type" value="Genomic_DNA"/>
</dbReference>
<reference evidence="8" key="1">
    <citation type="journal article" date="2010" name="Genome Res.">
        <title>Population genomic sequencing of Coccidioides fungi reveals recent hybridization and transposon control.</title>
        <authorList>
            <person name="Neafsey D.E."/>
            <person name="Barker B.M."/>
            <person name="Sharpton T.J."/>
            <person name="Stajich J.E."/>
            <person name="Park D.J."/>
            <person name="Whiston E."/>
            <person name="Hung C.-Y."/>
            <person name="McMahan C."/>
            <person name="White J."/>
            <person name="Sykes S."/>
            <person name="Heiman D."/>
            <person name="Young S."/>
            <person name="Zeng Q."/>
            <person name="Abouelleil A."/>
            <person name="Aftuck L."/>
            <person name="Bessette D."/>
            <person name="Brown A."/>
            <person name="FitzGerald M."/>
            <person name="Lui A."/>
            <person name="Macdonald J.P."/>
            <person name="Priest M."/>
            <person name="Orbach M.J."/>
            <person name="Galgiani J.N."/>
            <person name="Kirkland T.N."/>
            <person name="Cole G.T."/>
            <person name="Birren B.W."/>
            <person name="Henn M.R."/>
            <person name="Taylor J.W."/>
            <person name="Rounsley S.D."/>
        </authorList>
    </citation>
    <scope>NUCLEOTIDE SEQUENCE [LARGE SCALE GENOMIC DNA]</scope>
    <source>
        <strain evidence="8">RMSCC 3703</strain>
    </source>
</reference>
<evidence type="ECO:0000256" key="1">
    <source>
        <dbReference type="ARBA" id="ARBA00004123"/>
    </source>
</evidence>
<evidence type="ECO:0000256" key="3">
    <source>
        <dbReference type="ARBA" id="ARBA00023015"/>
    </source>
</evidence>
<feature type="region of interest" description="Disordered" evidence="6">
    <location>
        <begin position="1"/>
        <end position="21"/>
    </location>
</feature>
<dbReference type="InterPro" id="IPR050815">
    <property type="entry name" value="TF_fung"/>
</dbReference>
<dbReference type="STRING" id="454286.A0A0J8R8I2"/>
<keyword evidence="4" id="KW-0804">Transcription</keyword>
<accession>A0A0J8R8I2</accession>
<keyword evidence="3" id="KW-0805">Transcription regulation</keyword>
<gene>
    <name evidence="7" type="ORF">CISG_08698</name>
</gene>
<dbReference type="GO" id="GO:0005634">
    <property type="term" value="C:nucleus"/>
    <property type="evidence" value="ECO:0007669"/>
    <property type="project" value="UniProtKB-SubCell"/>
</dbReference>
<dbReference type="AlphaFoldDB" id="A0A0J8R8I2"/>
<dbReference type="Proteomes" id="UP000054559">
    <property type="component" value="Unassembled WGS sequence"/>
</dbReference>